<keyword evidence="1" id="KW-1133">Transmembrane helix</keyword>
<keyword evidence="3" id="KW-1185">Reference proteome</keyword>
<reference evidence="3" key="1">
    <citation type="journal article" date="2011" name="Nature">
        <title>Genome sequence and analysis of the tuber crop potato.</title>
        <authorList>
            <consortium name="The Potato Genome Sequencing Consortium"/>
        </authorList>
    </citation>
    <scope>NUCLEOTIDE SEQUENCE [LARGE SCALE GENOMIC DNA]</scope>
    <source>
        <strain evidence="3">cv. DM1-3 516 R44</strain>
    </source>
</reference>
<organism evidence="2 3">
    <name type="scientific">Solanum tuberosum</name>
    <name type="common">Potato</name>
    <dbReference type="NCBI Taxonomy" id="4113"/>
    <lineage>
        <taxon>Eukaryota</taxon>
        <taxon>Viridiplantae</taxon>
        <taxon>Streptophyta</taxon>
        <taxon>Embryophyta</taxon>
        <taxon>Tracheophyta</taxon>
        <taxon>Spermatophyta</taxon>
        <taxon>Magnoliopsida</taxon>
        <taxon>eudicotyledons</taxon>
        <taxon>Gunneridae</taxon>
        <taxon>Pentapetalae</taxon>
        <taxon>asterids</taxon>
        <taxon>lamiids</taxon>
        <taxon>Solanales</taxon>
        <taxon>Solanaceae</taxon>
        <taxon>Solanoideae</taxon>
        <taxon>Solaneae</taxon>
        <taxon>Solanum</taxon>
    </lineage>
</organism>
<dbReference type="AlphaFoldDB" id="M1DZ36"/>
<feature type="transmembrane region" description="Helical" evidence="1">
    <location>
        <begin position="48"/>
        <end position="73"/>
    </location>
</feature>
<dbReference type="InParanoid" id="M1DZ36"/>
<reference evidence="2" key="2">
    <citation type="submission" date="2015-06" db="UniProtKB">
        <authorList>
            <consortium name="EnsemblPlants"/>
        </authorList>
    </citation>
    <scope>IDENTIFICATION</scope>
    <source>
        <strain evidence="2">DM1-3 516 R44</strain>
    </source>
</reference>
<proteinExistence type="predicted"/>
<evidence type="ECO:0000256" key="1">
    <source>
        <dbReference type="SAM" id="Phobius"/>
    </source>
</evidence>
<dbReference type="Proteomes" id="UP000011115">
    <property type="component" value="Unassembled WGS sequence"/>
</dbReference>
<sequence>MNKRFDAFEARLVELRFARLTAIIWSISRAASKGRIALAKLRSYGGTLGSMGICLFALASLVYFLCLAISALFSYFLSSRAPMCLGGSFFPATFGSSHFFKDFKDKLDSNSNRRKRVFLSVESLSQASWRGSCPVRLIR</sequence>
<keyword evidence="1" id="KW-0472">Membrane</keyword>
<accession>M1DZ36</accession>
<evidence type="ECO:0000313" key="2">
    <source>
        <dbReference type="EnsemblPlants" id="PGSC0003DMT400096722"/>
    </source>
</evidence>
<keyword evidence="1" id="KW-0812">Transmembrane</keyword>
<dbReference type="HOGENOM" id="CLU_1848648_0_0_1"/>
<dbReference type="PaxDb" id="4113-PGSC0003DMT400096722"/>
<name>M1DZ36_SOLTU</name>
<dbReference type="EnsemblPlants" id="PGSC0003DMT400096722">
    <property type="protein sequence ID" value="PGSC0003DMT400096722"/>
    <property type="gene ID" value="PGSC0003DMG400046293"/>
</dbReference>
<evidence type="ECO:0000313" key="3">
    <source>
        <dbReference type="Proteomes" id="UP000011115"/>
    </source>
</evidence>
<dbReference type="Gramene" id="PGSC0003DMT400096722">
    <property type="protein sequence ID" value="PGSC0003DMT400096722"/>
    <property type="gene ID" value="PGSC0003DMG400046293"/>
</dbReference>
<protein>
    <submittedName>
        <fullName evidence="2">Uncharacterized protein</fullName>
    </submittedName>
</protein>